<evidence type="ECO:0000256" key="7">
    <source>
        <dbReference type="ARBA" id="ARBA00048220"/>
    </source>
</evidence>
<dbReference type="InterPro" id="IPR006070">
    <property type="entry name" value="Sua5-like_dom"/>
</dbReference>
<dbReference type="InterPro" id="IPR017968">
    <property type="entry name" value="Acylphosphatase_CS"/>
</dbReference>
<evidence type="ECO:0000256" key="1">
    <source>
        <dbReference type="ARBA" id="ARBA00004711"/>
    </source>
</evidence>
<dbReference type="Gene3D" id="3.90.870.50">
    <property type="match status" value="1"/>
</dbReference>
<dbReference type="RefSeq" id="WP_254570744.1">
    <property type="nucleotide sequence ID" value="NZ_CP098502.1"/>
</dbReference>
<keyword evidence="4" id="KW-0479">Metal-binding</keyword>
<comment type="catalytic activity">
    <reaction evidence="7">
        <text>C-terminal L-cysteinyl-[HypE protein] + carbamoyl phosphate + ATP + H2O = C-terminal S-carboxamide-L-cysteinyl-[HypE protein] + AMP + phosphate + diphosphate + H(+)</text>
        <dbReference type="Rhea" id="RHEA:55636"/>
        <dbReference type="Rhea" id="RHEA-COMP:14247"/>
        <dbReference type="Rhea" id="RHEA-COMP:14392"/>
        <dbReference type="ChEBI" id="CHEBI:15377"/>
        <dbReference type="ChEBI" id="CHEBI:15378"/>
        <dbReference type="ChEBI" id="CHEBI:30616"/>
        <dbReference type="ChEBI" id="CHEBI:33019"/>
        <dbReference type="ChEBI" id="CHEBI:43474"/>
        <dbReference type="ChEBI" id="CHEBI:58228"/>
        <dbReference type="ChEBI" id="CHEBI:76913"/>
        <dbReference type="ChEBI" id="CHEBI:139126"/>
        <dbReference type="ChEBI" id="CHEBI:456215"/>
    </reaction>
</comment>
<proteinExistence type="inferred from homology"/>
<evidence type="ECO:0000259" key="11">
    <source>
        <dbReference type="PROSITE" id="PS51163"/>
    </source>
</evidence>
<reference evidence="12 13" key="1">
    <citation type="submission" date="2022-06" db="EMBL/GenBank/DDBJ databases">
        <title>Paraconexibacter antarcticus.</title>
        <authorList>
            <person name="Kim C.S."/>
        </authorList>
    </citation>
    <scope>NUCLEOTIDE SEQUENCE [LARGE SCALE GENOMIC DNA]</scope>
    <source>
        <strain evidence="12 13">02-257</strain>
    </source>
</reference>
<keyword evidence="9" id="KW-0378">Hydrolase</keyword>
<dbReference type="PIRSF" id="PIRSF006256">
    <property type="entry name" value="CMPcnvr_hdrg_mat"/>
    <property type="match status" value="1"/>
</dbReference>
<dbReference type="Pfam" id="PF01300">
    <property type="entry name" value="Sua5_yciO_yrdC"/>
    <property type="match status" value="1"/>
</dbReference>
<feature type="domain" description="Acylphosphatase-like" evidence="10">
    <location>
        <begin position="11"/>
        <end position="97"/>
    </location>
</feature>
<evidence type="ECO:0000259" key="10">
    <source>
        <dbReference type="PROSITE" id="PS51160"/>
    </source>
</evidence>
<dbReference type="InterPro" id="IPR036046">
    <property type="entry name" value="Acylphosphatase-like_dom_sf"/>
</dbReference>
<dbReference type="InterPro" id="IPR017945">
    <property type="entry name" value="DHBP_synth_RibB-like_a/b_dom"/>
</dbReference>
<feature type="active site" evidence="9">
    <location>
        <position position="44"/>
    </location>
</feature>
<evidence type="ECO:0000256" key="3">
    <source>
        <dbReference type="ARBA" id="ARBA00022598"/>
    </source>
</evidence>
<dbReference type="Pfam" id="PF00708">
    <property type="entry name" value="Acylphosphatase"/>
    <property type="match status" value="1"/>
</dbReference>
<evidence type="ECO:0000256" key="5">
    <source>
        <dbReference type="ARBA" id="ARBA00022771"/>
    </source>
</evidence>
<dbReference type="InterPro" id="IPR043129">
    <property type="entry name" value="ATPase_NBD"/>
</dbReference>
<evidence type="ECO:0000256" key="9">
    <source>
        <dbReference type="PROSITE-ProRule" id="PRU00520"/>
    </source>
</evidence>
<dbReference type="EMBL" id="CP098502">
    <property type="protein sequence ID" value="UTI64030.1"/>
    <property type="molecule type" value="Genomic_DNA"/>
</dbReference>
<dbReference type="SUPFAM" id="SSF54975">
    <property type="entry name" value="Acylphosphatase/BLUF domain-like"/>
    <property type="match status" value="1"/>
</dbReference>
<keyword evidence="13" id="KW-1185">Reference proteome</keyword>
<dbReference type="InterPro" id="IPR055128">
    <property type="entry name" value="HypF_C_2"/>
</dbReference>
<keyword evidence="6" id="KW-0862">Zinc</keyword>
<evidence type="ECO:0000313" key="13">
    <source>
        <dbReference type="Proteomes" id="UP001056035"/>
    </source>
</evidence>
<dbReference type="Pfam" id="PF22521">
    <property type="entry name" value="HypF_C_2"/>
    <property type="match status" value="1"/>
</dbReference>
<dbReference type="PROSITE" id="PS51160">
    <property type="entry name" value="ACYLPHOSPHATASE_3"/>
    <property type="match status" value="1"/>
</dbReference>
<comment type="similarity">
    <text evidence="2 8">Belongs to the carbamoyltransferase HypF family.</text>
</comment>
<dbReference type="InterPro" id="IPR051060">
    <property type="entry name" value="Carbamoyltrans_HypF-like"/>
</dbReference>
<protein>
    <recommendedName>
        <fullName evidence="8">Carbamoyltransferase</fullName>
        <ecNumber evidence="8">6.2.-.-</ecNumber>
    </recommendedName>
</protein>
<dbReference type="Gene3D" id="3.30.420.40">
    <property type="match status" value="1"/>
</dbReference>
<keyword evidence="5" id="KW-0863">Zinc-finger</keyword>
<accession>A0ABY5DRE6</accession>
<dbReference type="Pfam" id="PF07503">
    <property type="entry name" value="zf-HYPF"/>
    <property type="match status" value="2"/>
</dbReference>
<feature type="active site" evidence="9">
    <location>
        <position position="26"/>
    </location>
</feature>
<evidence type="ECO:0000256" key="8">
    <source>
        <dbReference type="PIRNR" id="PIRNR006256"/>
    </source>
</evidence>
<evidence type="ECO:0000256" key="6">
    <source>
        <dbReference type="ARBA" id="ARBA00022833"/>
    </source>
</evidence>
<evidence type="ECO:0000256" key="2">
    <source>
        <dbReference type="ARBA" id="ARBA00008097"/>
    </source>
</evidence>
<dbReference type="PANTHER" id="PTHR42959">
    <property type="entry name" value="CARBAMOYLTRANSFERASE"/>
    <property type="match status" value="1"/>
</dbReference>
<feature type="domain" description="YrdC-like" evidence="11">
    <location>
        <begin position="207"/>
        <end position="392"/>
    </location>
</feature>
<name>A0ABY5DRE6_9ACTN</name>
<dbReference type="GO" id="GO:0016874">
    <property type="term" value="F:ligase activity"/>
    <property type="evidence" value="ECO:0007669"/>
    <property type="project" value="UniProtKB-KW"/>
</dbReference>
<dbReference type="Gene3D" id="3.30.110.120">
    <property type="match status" value="1"/>
</dbReference>
<keyword evidence="3 12" id="KW-0436">Ligase</keyword>
<dbReference type="InterPro" id="IPR001792">
    <property type="entry name" value="Acylphosphatase-like_dom"/>
</dbReference>
<dbReference type="Pfam" id="PF17788">
    <property type="entry name" value="HypF_C"/>
    <property type="match status" value="1"/>
</dbReference>
<dbReference type="PROSITE" id="PS00150">
    <property type="entry name" value="ACYLPHOSPHATASE_1"/>
    <property type="match status" value="1"/>
</dbReference>
<dbReference type="InterPro" id="IPR041440">
    <property type="entry name" value="HypF_C"/>
</dbReference>
<dbReference type="SUPFAM" id="SSF53067">
    <property type="entry name" value="Actin-like ATPase domain"/>
    <property type="match status" value="1"/>
</dbReference>
<evidence type="ECO:0000256" key="4">
    <source>
        <dbReference type="ARBA" id="ARBA00022723"/>
    </source>
</evidence>
<comment type="pathway">
    <text evidence="1">Protein modification; [NiFe] hydrogenase maturation.</text>
</comment>
<dbReference type="NCBIfam" id="TIGR00143">
    <property type="entry name" value="hypF"/>
    <property type="match status" value="1"/>
</dbReference>
<sequence length="760" mass="81325">MTVIPALHARRVEIRVEGVVQGVGFRPFVYRVAGELGLAGFVRNDTRGVLIEAEGDPEAIAELLVRLRHDPPPLARVEETAVSDRAPTGETGFAIVGSDGAGTPDALVSADTATCADCLAEVRDPDARRHRYPFTNCTNCGPRFTIVRDVPYDRSRTTMKAFPLCADCRREYEDPRDRRFHAQPIACPACGPRVRLLGAPVPAAGGADAIARAAALLRGGAIVAIKGLGGYHLACRADHQGVVAELRARKHREDRPFALMVVDVVAAQSLVLLAEEELALLRSAERPIVLGRRRTTAGVADAVAPGLRELGVMLPYTPLHQVLLDDLRLPLVLTSGNLSDEPIAYADRDALERLQPIADAFLVHDRPIHMRTDDSVVRVVAGRRTALRRSRGYVPESLRLPVAATPPVLAVGAQLKNTFCVARGGRAWVSHHVGDLDEARTRASFAAGVEHFERLFAVTPEVVAHDRHPDYASTAYALDRDGVRTVAVQHHHAHLAACLAEHGETGTAVGAIYDGSGHGEDGTVWGGEILVGDLTGFRRAGHLHPVRLPGGDHAARQPWRMAASWMIAAEHPHVPDELHAAIPHEQWDLVGQMVRRGFSAPVTTSMGRLFDAAAALCGLRARCSYEGQAAVELEARADVSHKGAYTLPVGDDLVLDARTAIRALLGDVESGVDVALISARLHRAIAEATATACERAAEGAGTDLVVLSGGVFQNRLLLTWTIAACEQLRLRVLVPSRLPANDGGISFGQAAVAAARGARA</sequence>
<organism evidence="12 13">
    <name type="scientific">Paraconexibacter antarcticus</name>
    <dbReference type="NCBI Taxonomy" id="2949664"/>
    <lineage>
        <taxon>Bacteria</taxon>
        <taxon>Bacillati</taxon>
        <taxon>Actinomycetota</taxon>
        <taxon>Thermoleophilia</taxon>
        <taxon>Solirubrobacterales</taxon>
        <taxon>Paraconexibacteraceae</taxon>
        <taxon>Paraconexibacter</taxon>
    </lineage>
</organism>
<dbReference type="Gene3D" id="3.30.420.360">
    <property type="match status" value="1"/>
</dbReference>
<dbReference type="SUPFAM" id="SSF55821">
    <property type="entry name" value="YrdC/RibB"/>
    <property type="match status" value="1"/>
</dbReference>
<dbReference type="PANTHER" id="PTHR42959:SF1">
    <property type="entry name" value="CARBAMOYLTRANSFERASE HYPF"/>
    <property type="match status" value="1"/>
</dbReference>
<gene>
    <name evidence="12" type="primary">hypF</name>
    <name evidence="12" type="ORF">NBH00_22175</name>
</gene>
<dbReference type="EC" id="6.2.-.-" evidence="8"/>
<dbReference type="PROSITE" id="PS51163">
    <property type="entry name" value="YRDC"/>
    <property type="match status" value="1"/>
</dbReference>
<comment type="catalytic activity">
    <reaction evidence="9">
        <text>an acyl phosphate + H2O = a carboxylate + phosphate + H(+)</text>
        <dbReference type="Rhea" id="RHEA:14965"/>
        <dbReference type="ChEBI" id="CHEBI:15377"/>
        <dbReference type="ChEBI" id="CHEBI:15378"/>
        <dbReference type="ChEBI" id="CHEBI:29067"/>
        <dbReference type="ChEBI" id="CHEBI:43474"/>
        <dbReference type="ChEBI" id="CHEBI:59918"/>
        <dbReference type="EC" id="3.6.1.7"/>
    </reaction>
</comment>
<evidence type="ECO:0000313" key="12">
    <source>
        <dbReference type="EMBL" id="UTI64030.1"/>
    </source>
</evidence>
<dbReference type="InterPro" id="IPR011125">
    <property type="entry name" value="Znf_HypF"/>
</dbReference>
<dbReference type="Proteomes" id="UP001056035">
    <property type="component" value="Chromosome"/>
</dbReference>
<dbReference type="InterPro" id="IPR004421">
    <property type="entry name" value="Carbamoyltransferase_HypF"/>
</dbReference>